<dbReference type="Gene3D" id="3.40.50.10280">
    <property type="entry name" value="Methylene-tetrahydromethanopterin dehydrogenase, N-terminal domain"/>
    <property type="match status" value="1"/>
</dbReference>
<sequence>MARQILHMLTPLKHMSPFDVNMAADAGYEIIATYTDVTIEEVRGLVQDAIFSRSPNDAAKTGIFFAGKNAIQALDMMKIAEESFVPPFEVNLFADPAGSFTTGAGMIACTEKLLKTNFGTGLRDKTVTIFGGTGVVSFCAAVLCAQEGGKVSLVGYDGVKRVADIAKEIKARFGVEVTPADGSDDEKKLALLADTEIVLSAGPAGKQLVTAEQLATAKNLLVAGDVNAVPPEGVAGVAAFANGEPVGGNKGVALGALAIGNVKYQAQHRLFRKMIEHGRPLTLDFRDAFVEARAFVG</sequence>
<proteinExistence type="predicted"/>
<feature type="domain" description="Methylene-tetrahydromethanopterin dehydrogenase N-terminal" evidence="2">
    <location>
        <begin position="17"/>
        <end position="97"/>
    </location>
</feature>
<dbReference type="SUPFAM" id="SSF51735">
    <property type="entry name" value="NAD(P)-binding Rossmann-fold domains"/>
    <property type="match status" value="1"/>
</dbReference>
<dbReference type="AlphaFoldDB" id="A0AAU7XAE1"/>
<reference evidence="3" key="1">
    <citation type="submission" date="2024-06" db="EMBL/GenBank/DDBJ databases">
        <title>Methylostella associata gen. nov., sp. nov., a novel Ancalomicrobiaceae-affiliated facultatively methylotrophic bacteria that feed on methanotrophs of the genus Methylococcus.</title>
        <authorList>
            <person name="Saltykova V."/>
            <person name="Danilova O.V."/>
            <person name="Oshkin I.Y."/>
            <person name="Belova S.E."/>
            <person name="Pimenov N.V."/>
            <person name="Dedysh S.N."/>
        </authorList>
    </citation>
    <scope>NUCLEOTIDE SEQUENCE</scope>
    <source>
        <strain evidence="3">S20</strain>
    </source>
</reference>
<dbReference type="InterPro" id="IPR036291">
    <property type="entry name" value="NAD(P)-bd_dom_sf"/>
</dbReference>
<dbReference type="InterPro" id="IPR037089">
    <property type="entry name" value="Methyl-teptahyd_DH_N_sf"/>
</dbReference>
<accession>A0AAU7XAE1</accession>
<evidence type="ECO:0000256" key="1">
    <source>
        <dbReference type="ARBA" id="ARBA00023002"/>
    </source>
</evidence>
<name>A0AAU7XAE1_9HYPH</name>
<dbReference type="EMBL" id="CP158568">
    <property type="protein sequence ID" value="XBY45058.1"/>
    <property type="molecule type" value="Genomic_DNA"/>
</dbReference>
<dbReference type="RefSeq" id="WP_407050151.1">
    <property type="nucleotide sequence ID" value="NZ_CP158568.1"/>
</dbReference>
<dbReference type="Pfam" id="PF09176">
    <property type="entry name" value="Mpt_N"/>
    <property type="match status" value="1"/>
</dbReference>
<evidence type="ECO:0000259" key="2">
    <source>
        <dbReference type="Pfam" id="PF09176"/>
    </source>
</evidence>
<dbReference type="Gene3D" id="3.40.50.720">
    <property type="entry name" value="NAD(P)-binding Rossmann-like Domain"/>
    <property type="match status" value="1"/>
</dbReference>
<gene>
    <name evidence="3" type="ORF">ABS361_01805</name>
</gene>
<organism evidence="3">
    <name type="scientific">Methyloraptor flagellatus</name>
    <dbReference type="NCBI Taxonomy" id="3162530"/>
    <lineage>
        <taxon>Bacteria</taxon>
        <taxon>Pseudomonadati</taxon>
        <taxon>Pseudomonadota</taxon>
        <taxon>Alphaproteobacteria</taxon>
        <taxon>Hyphomicrobiales</taxon>
        <taxon>Ancalomicrobiaceae</taxon>
        <taxon>Methyloraptor</taxon>
    </lineage>
</organism>
<keyword evidence="1" id="KW-0560">Oxidoreductase</keyword>
<dbReference type="KEGG" id="mflg:ABS361_01805"/>
<dbReference type="InterPro" id="IPR015259">
    <property type="entry name" value="Methyl-teptahyd_DH_N"/>
</dbReference>
<protein>
    <submittedName>
        <fullName evidence="3">NAD(P)-dependent methylenetetrahydromethanopterin dehydrogenase</fullName>
    </submittedName>
</protein>
<dbReference type="InterPro" id="IPR046346">
    <property type="entry name" value="Aminoacid_DH-like_N_sf"/>
</dbReference>
<dbReference type="GO" id="GO:0016491">
    <property type="term" value="F:oxidoreductase activity"/>
    <property type="evidence" value="ECO:0007669"/>
    <property type="project" value="UniProtKB-KW"/>
</dbReference>
<evidence type="ECO:0000313" key="3">
    <source>
        <dbReference type="EMBL" id="XBY45058.1"/>
    </source>
</evidence>
<dbReference type="SUPFAM" id="SSF53223">
    <property type="entry name" value="Aminoacid dehydrogenase-like, N-terminal domain"/>
    <property type="match status" value="1"/>
</dbReference>